<accession>A0A9W9ZH14</accession>
<dbReference type="InterPro" id="IPR013783">
    <property type="entry name" value="Ig-like_fold"/>
</dbReference>
<evidence type="ECO:0000256" key="1">
    <source>
        <dbReference type="ARBA" id="ARBA00004370"/>
    </source>
</evidence>
<dbReference type="GO" id="GO:0007157">
    <property type="term" value="P:heterophilic cell-cell adhesion via plasma membrane cell adhesion molecules"/>
    <property type="evidence" value="ECO:0007669"/>
    <property type="project" value="TreeGrafter"/>
</dbReference>
<dbReference type="InterPro" id="IPR003599">
    <property type="entry name" value="Ig_sub"/>
</dbReference>
<sequence>MLLIWLFSCFVRFSGVEGYQSRFTSIPSKPTFTHSGNNLTLIWRYHLSHADKPHFRWLVFGLWTNGDISTPLMSVSKNGKLVSYSDRIAWLGNKTTAAFRLHGVTIQDGGVYGCKLDFGAHVVRDSVRLAIIVSPRIEKNKIAEVKALEGEYVVIPCHVTGHPRRWIAWSRDGQILQNSTKESALKIPAARANMTGLYTCVAGNEAGIDKYNVLLLVTSCKHQSSETQEESDEHRSHDLGHFHVRATFTPTLVVAFILFVIFGAYFFFRYAGARSNKFRTYNKMSQDEQARSLMGEWSSFADSGEKI</sequence>
<evidence type="ECO:0000256" key="8">
    <source>
        <dbReference type="SAM" id="SignalP"/>
    </source>
</evidence>
<keyword evidence="6" id="KW-0325">Glycoprotein</keyword>
<comment type="subcellular location">
    <subcellularLocation>
        <location evidence="1">Membrane</location>
    </subcellularLocation>
</comment>
<keyword evidence="7" id="KW-1133">Transmembrane helix</keyword>
<dbReference type="GO" id="GO:0007156">
    <property type="term" value="P:homophilic cell adhesion via plasma membrane adhesion molecules"/>
    <property type="evidence" value="ECO:0007669"/>
    <property type="project" value="TreeGrafter"/>
</dbReference>
<evidence type="ECO:0000313" key="11">
    <source>
        <dbReference type="Proteomes" id="UP001163046"/>
    </source>
</evidence>
<feature type="domain" description="Ig-like" evidence="9">
    <location>
        <begin position="135"/>
        <end position="204"/>
    </location>
</feature>
<gene>
    <name evidence="10" type="ORF">OS493_001530</name>
</gene>
<keyword evidence="5" id="KW-1015">Disulfide bond</keyword>
<evidence type="ECO:0000256" key="6">
    <source>
        <dbReference type="ARBA" id="ARBA00023180"/>
    </source>
</evidence>
<keyword evidence="7" id="KW-0812">Transmembrane</keyword>
<evidence type="ECO:0000313" key="10">
    <source>
        <dbReference type="EMBL" id="KAJ7381396.1"/>
    </source>
</evidence>
<dbReference type="InterPro" id="IPR007110">
    <property type="entry name" value="Ig-like_dom"/>
</dbReference>
<dbReference type="PANTHER" id="PTHR23277:SF108">
    <property type="entry name" value="FASCICLIN-3"/>
    <property type="match status" value="1"/>
</dbReference>
<dbReference type="Pfam" id="PF13927">
    <property type="entry name" value="Ig_3"/>
    <property type="match status" value="1"/>
</dbReference>
<feature type="transmembrane region" description="Helical" evidence="7">
    <location>
        <begin position="248"/>
        <end position="268"/>
    </location>
</feature>
<comment type="caution">
    <text evidence="10">The sequence shown here is derived from an EMBL/GenBank/DDBJ whole genome shotgun (WGS) entry which is preliminary data.</text>
</comment>
<dbReference type="SUPFAM" id="SSF48726">
    <property type="entry name" value="Immunoglobulin"/>
    <property type="match status" value="2"/>
</dbReference>
<dbReference type="OrthoDB" id="6431884at2759"/>
<dbReference type="PANTHER" id="PTHR23277">
    <property type="entry name" value="NECTIN-RELATED"/>
    <property type="match status" value="1"/>
</dbReference>
<dbReference type="InterPro" id="IPR036179">
    <property type="entry name" value="Ig-like_dom_sf"/>
</dbReference>
<keyword evidence="11" id="KW-1185">Reference proteome</keyword>
<dbReference type="AlphaFoldDB" id="A0A9W9ZH14"/>
<dbReference type="InterPro" id="IPR003598">
    <property type="entry name" value="Ig_sub2"/>
</dbReference>
<feature type="signal peptide" evidence="8">
    <location>
        <begin position="1"/>
        <end position="18"/>
    </location>
</feature>
<keyword evidence="4 7" id="KW-0472">Membrane</keyword>
<dbReference type="Gene3D" id="2.60.40.10">
    <property type="entry name" value="Immunoglobulins"/>
    <property type="match status" value="2"/>
</dbReference>
<organism evidence="10 11">
    <name type="scientific">Desmophyllum pertusum</name>
    <dbReference type="NCBI Taxonomy" id="174260"/>
    <lineage>
        <taxon>Eukaryota</taxon>
        <taxon>Metazoa</taxon>
        <taxon>Cnidaria</taxon>
        <taxon>Anthozoa</taxon>
        <taxon>Hexacorallia</taxon>
        <taxon>Scleractinia</taxon>
        <taxon>Caryophylliina</taxon>
        <taxon>Caryophylliidae</taxon>
        <taxon>Desmophyllum</taxon>
    </lineage>
</organism>
<evidence type="ECO:0000256" key="2">
    <source>
        <dbReference type="ARBA" id="ARBA00022729"/>
    </source>
</evidence>
<dbReference type="PROSITE" id="PS50835">
    <property type="entry name" value="IG_LIKE"/>
    <property type="match status" value="1"/>
</dbReference>
<evidence type="ECO:0000256" key="3">
    <source>
        <dbReference type="ARBA" id="ARBA00022737"/>
    </source>
</evidence>
<dbReference type="GO" id="GO:0005912">
    <property type="term" value="C:adherens junction"/>
    <property type="evidence" value="ECO:0007669"/>
    <property type="project" value="TreeGrafter"/>
</dbReference>
<name>A0A9W9ZH14_9CNID</name>
<keyword evidence="2 8" id="KW-0732">Signal</keyword>
<evidence type="ECO:0000256" key="5">
    <source>
        <dbReference type="ARBA" id="ARBA00023157"/>
    </source>
</evidence>
<protein>
    <recommendedName>
        <fullName evidence="9">Ig-like domain-containing protein</fullName>
    </recommendedName>
</protein>
<evidence type="ECO:0000256" key="7">
    <source>
        <dbReference type="SAM" id="Phobius"/>
    </source>
</evidence>
<reference evidence="10" key="1">
    <citation type="submission" date="2023-01" db="EMBL/GenBank/DDBJ databases">
        <title>Genome assembly of the deep-sea coral Lophelia pertusa.</title>
        <authorList>
            <person name="Herrera S."/>
            <person name="Cordes E."/>
        </authorList>
    </citation>
    <scope>NUCLEOTIDE SEQUENCE</scope>
    <source>
        <strain evidence="10">USNM1676648</strain>
        <tissue evidence="10">Polyp</tissue>
    </source>
</reference>
<evidence type="ECO:0000259" key="9">
    <source>
        <dbReference type="PROSITE" id="PS50835"/>
    </source>
</evidence>
<feature type="chain" id="PRO_5040830035" description="Ig-like domain-containing protein" evidence="8">
    <location>
        <begin position="19"/>
        <end position="307"/>
    </location>
</feature>
<dbReference type="Proteomes" id="UP001163046">
    <property type="component" value="Unassembled WGS sequence"/>
</dbReference>
<dbReference type="GO" id="GO:0016020">
    <property type="term" value="C:membrane"/>
    <property type="evidence" value="ECO:0007669"/>
    <property type="project" value="UniProtKB-SubCell"/>
</dbReference>
<dbReference type="SMART" id="SM00409">
    <property type="entry name" value="IG"/>
    <property type="match status" value="2"/>
</dbReference>
<evidence type="ECO:0000256" key="4">
    <source>
        <dbReference type="ARBA" id="ARBA00023136"/>
    </source>
</evidence>
<dbReference type="SMART" id="SM00408">
    <property type="entry name" value="IGc2"/>
    <property type="match status" value="1"/>
</dbReference>
<dbReference type="EMBL" id="MU826350">
    <property type="protein sequence ID" value="KAJ7381396.1"/>
    <property type="molecule type" value="Genomic_DNA"/>
</dbReference>
<dbReference type="InterPro" id="IPR051427">
    <property type="entry name" value="Nectin/Nectin-like"/>
</dbReference>
<keyword evidence="3" id="KW-0677">Repeat</keyword>
<proteinExistence type="predicted"/>